<accession>A0A914LYN5</accession>
<evidence type="ECO:0000313" key="1">
    <source>
        <dbReference type="Proteomes" id="UP000887563"/>
    </source>
</evidence>
<sequence>MKLSIGTEISWRCGESTCRSEVNIRVGNWLEGSHIPIVTIVRFIYAWAIGMTAVNNKFCERELEMDSKTRTDWNNNLSSICVEHVVNKQKNLGRENVNVEIHRNRAEFMCRQEVKKEDFFEWILKKIAEIRPPK</sequence>
<proteinExistence type="predicted"/>
<dbReference type="AlphaFoldDB" id="A0A914LYN5"/>
<organism evidence="1 2">
    <name type="scientific">Meloidogyne incognita</name>
    <name type="common">Southern root-knot nematode worm</name>
    <name type="synonym">Oxyuris incognita</name>
    <dbReference type="NCBI Taxonomy" id="6306"/>
    <lineage>
        <taxon>Eukaryota</taxon>
        <taxon>Metazoa</taxon>
        <taxon>Ecdysozoa</taxon>
        <taxon>Nematoda</taxon>
        <taxon>Chromadorea</taxon>
        <taxon>Rhabditida</taxon>
        <taxon>Tylenchina</taxon>
        <taxon>Tylenchomorpha</taxon>
        <taxon>Tylenchoidea</taxon>
        <taxon>Meloidogynidae</taxon>
        <taxon>Meloidogyninae</taxon>
        <taxon>Meloidogyne</taxon>
        <taxon>Meloidogyne incognita group</taxon>
    </lineage>
</organism>
<dbReference type="Proteomes" id="UP000887563">
    <property type="component" value="Unplaced"/>
</dbReference>
<evidence type="ECO:0000313" key="2">
    <source>
        <dbReference type="WBParaSite" id="Minc3s00953g19241"/>
    </source>
</evidence>
<reference evidence="2" key="1">
    <citation type="submission" date="2022-11" db="UniProtKB">
        <authorList>
            <consortium name="WormBaseParasite"/>
        </authorList>
    </citation>
    <scope>IDENTIFICATION</scope>
</reference>
<keyword evidence="1" id="KW-1185">Reference proteome</keyword>
<dbReference type="WBParaSite" id="Minc3s00953g19241">
    <property type="protein sequence ID" value="Minc3s00953g19241"/>
    <property type="gene ID" value="Minc3s00953g19241"/>
</dbReference>
<name>A0A914LYN5_MELIC</name>
<protein>
    <submittedName>
        <fullName evidence="2">Uncharacterized protein</fullName>
    </submittedName>
</protein>